<dbReference type="Gene3D" id="1.10.10.10">
    <property type="entry name" value="Winged helix-like DNA-binding domain superfamily/Winged helix DNA-binding domain"/>
    <property type="match status" value="1"/>
</dbReference>
<dbReference type="RefSeq" id="WP_275278594.1">
    <property type="nucleotide sequence ID" value="NZ_CP119108.1"/>
</dbReference>
<name>A0ABY8C1Z7_9MICO</name>
<dbReference type="EMBL" id="CP119108">
    <property type="protein sequence ID" value="WEG09270.1"/>
    <property type="molecule type" value="Genomic_DNA"/>
</dbReference>
<accession>A0ABY8C1Z7</accession>
<dbReference type="InterPro" id="IPR036388">
    <property type="entry name" value="WH-like_DNA-bd_sf"/>
</dbReference>
<evidence type="ECO:0000259" key="1">
    <source>
        <dbReference type="Pfam" id="PF03551"/>
    </source>
</evidence>
<dbReference type="Pfam" id="PF03551">
    <property type="entry name" value="PadR"/>
    <property type="match status" value="1"/>
</dbReference>
<dbReference type="InterPro" id="IPR052509">
    <property type="entry name" value="Metal_resp_DNA-bind_regulator"/>
</dbReference>
<keyword evidence="3" id="KW-1185">Reference proteome</keyword>
<dbReference type="InterPro" id="IPR036390">
    <property type="entry name" value="WH_DNA-bd_sf"/>
</dbReference>
<dbReference type="PANTHER" id="PTHR33169">
    <property type="entry name" value="PADR-FAMILY TRANSCRIPTIONAL REGULATOR"/>
    <property type="match status" value="1"/>
</dbReference>
<sequence length="112" mass="12301">MAASAESIATGIRKGVLEFCVLALLDQRERYGLELATELIDRELIASEGSLYPLLARMRDNDLVTTRSQSAGSGRPRRYYALTNAGREQLAIFADVWNRLGPQVDALVEGTS</sequence>
<evidence type="ECO:0000313" key="3">
    <source>
        <dbReference type="Proteomes" id="UP001214553"/>
    </source>
</evidence>
<gene>
    <name evidence="2" type="ORF">PU630_01535</name>
</gene>
<feature type="domain" description="Transcription regulator PadR N-terminal" evidence="1">
    <location>
        <begin position="21"/>
        <end position="91"/>
    </location>
</feature>
<dbReference type="SUPFAM" id="SSF46785">
    <property type="entry name" value="Winged helix' DNA-binding domain"/>
    <property type="match status" value="1"/>
</dbReference>
<evidence type="ECO:0000313" key="2">
    <source>
        <dbReference type="EMBL" id="WEG09270.1"/>
    </source>
</evidence>
<dbReference type="InterPro" id="IPR005149">
    <property type="entry name" value="Tscrpt_reg_PadR_N"/>
</dbReference>
<protein>
    <submittedName>
        <fullName evidence="2">PadR family transcriptional regulator</fullName>
    </submittedName>
</protein>
<dbReference type="Proteomes" id="UP001214553">
    <property type="component" value="Chromosome"/>
</dbReference>
<organism evidence="2 3">
    <name type="scientific">Microbacterium horticulturae</name>
    <dbReference type="NCBI Taxonomy" id="3028316"/>
    <lineage>
        <taxon>Bacteria</taxon>
        <taxon>Bacillati</taxon>
        <taxon>Actinomycetota</taxon>
        <taxon>Actinomycetes</taxon>
        <taxon>Micrococcales</taxon>
        <taxon>Microbacteriaceae</taxon>
        <taxon>Microbacterium</taxon>
    </lineage>
</organism>
<dbReference type="PANTHER" id="PTHR33169:SF14">
    <property type="entry name" value="TRANSCRIPTIONAL REGULATOR RV3488"/>
    <property type="match status" value="1"/>
</dbReference>
<reference evidence="2 3" key="1">
    <citation type="submission" date="2023-03" db="EMBL/GenBank/DDBJ databases">
        <title>Genome sequence of Microbacterium sp. KACC 23027.</title>
        <authorList>
            <person name="Kim S."/>
            <person name="Heo J."/>
            <person name="Kwon S.-W."/>
        </authorList>
    </citation>
    <scope>NUCLEOTIDE SEQUENCE [LARGE SCALE GENOMIC DNA]</scope>
    <source>
        <strain evidence="2 3">KACC 23027</strain>
    </source>
</reference>
<proteinExistence type="predicted"/>